<dbReference type="GO" id="GO:0005198">
    <property type="term" value="F:structural molecule activity"/>
    <property type="evidence" value="ECO:0007669"/>
    <property type="project" value="InterPro"/>
</dbReference>
<dbReference type="InterPro" id="IPR023176">
    <property type="entry name" value="Orbi_VP7_capsid_N"/>
</dbReference>
<dbReference type="Pfam" id="PF00897">
    <property type="entry name" value="Orbi_VP7"/>
    <property type="match status" value="1"/>
</dbReference>
<evidence type="ECO:0000256" key="6">
    <source>
        <dbReference type="ARBA" id="ARBA00022844"/>
    </source>
</evidence>
<dbReference type="InterPro" id="IPR008980">
    <property type="entry name" value="Capsid_hemagglutn"/>
</dbReference>
<dbReference type="GO" id="GO:0019031">
    <property type="term" value="C:viral envelope"/>
    <property type="evidence" value="ECO:0007669"/>
    <property type="project" value="InterPro"/>
</dbReference>
<dbReference type="SUPFAM" id="SSF48345">
    <property type="entry name" value="A virus capsid protein alpha-helical domain"/>
    <property type="match status" value="1"/>
</dbReference>
<reference evidence="8" key="1">
    <citation type="journal article" date="2014" name="Virology">
        <title>Enhanced arbovirus surveillance with deep sequencing: Identification of novel rhabdoviruses and bunyaviruses in Australian mosquitoes.</title>
        <authorList>
            <person name="Coffey L.L."/>
            <person name="Page B.L."/>
            <person name="Greninger A.L."/>
            <person name="Herring B.L."/>
            <person name="Russell R.C."/>
            <person name="Doggett S.L."/>
            <person name="Haniotis J."/>
            <person name="Wang C."/>
            <person name="Deng X."/>
            <person name="Delwart E.L."/>
        </authorList>
    </citation>
    <scope>NUCLEOTIDE SEQUENCE</scope>
    <source>
        <strain evidence="8">948</strain>
    </source>
</reference>
<dbReference type="SUPFAM" id="SSF49818">
    <property type="entry name" value="Viral protein domain"/>
    <property type="match status" value="1"/>
</dbReference>
<evidence type="ECO:0000256" key="3">
    <source>
        <dbReference type="ARBA" id="ARBA00021788"/>
    </source>
</evidence>
<evidence type="ECO:0000313" key="8">
    <source>
        <dbReference type="EMBL" id="AGX86087.1"/>
    </source>
</evidence>
<keyword evidence="7" id="KW-0325">Glycoprotein</keyword>
<comment type="similarity">
    <text evidence="2">Belongs to the orbivirus VP7 family.</text>
</comment>
<dbReference type="Gene3D" id="1.10.250.10">
    <property type="entry name" value="Bluetongue Virus 10, subunit 1, domain 1"/>
    <property type="match status" value="1"/>
</dbReference>
<protein>
    <recommendedName>
        <fullName evidence="3">Core protein VP7</fullName>
    </recommendedName>
</protein>
<dbReference type="PRINTS" id="PR00903">
    <property type="entry name" value="VP7CAPSID"/>
</dbReference>
<sequence>MDAIVSRALSVIRACTTLQEVRIAMEAGVLETLGIAINRYNAINQTSVTIRPITLADRNAMFFMCIDMALASLNINVGRISPDYTQRLATIGVLATQEIPYTVWAANEVTRAVGVSQTWGPERQPHGLYTNMARCYAPGRFFLRQNQNVTTAVVSSNIMQVSMNAQAQGDIQDDLVPNNIEPVRVYFVWRRIEVFAGVNGASINSPNGMGVQVNGLGIRAGMLTAWDGRQPVRVLNPGQGQGMIQIEIVYYTSLEKTIFQVPRMAADIFNIYCFRNPLWNGLRRAILGRTTLNHTYQPPMFAPTERVDVLAISLFSALADAFEALQPDFQVFGVVPAAGPLTRAVAQAAYQ</sequence>
<dbReference type="GO" id="GO:0039624">
    <property type="term" value="C:viral outer capsid"/>
    <property type="evidence" value="ECO:0007669"/>
    <property type="project" value="UniProtKB-KW"/>
</dbReference>
<name>U5N7B2_9REOV</name>
<evidence type="ECO:0000256" key="2">
    <source>
        <dbReference type="ARBA" id="ARBA00009906"/>
    </source>
</evidence>
<proteinExistence type="inferred from homology"/>
<dbReference type="InterPro" id="IPR023178">
    <property type="entry name" value="Orbi_VP7_capsid_C"/>
</dbReference>
<keyword evidence="4" id="KW-0167">Capsid protein</keyword>
<dbReference type="GO" id="GO:0019064">
    <property type="term" value="P:fusion of virus membrane with host plasma membrane"/>
    <property type="evidence" value="ECO:0007669"/>
    <property type="project" value="InterPro"/>
</dbReference>
<organism evidence="8">
    <name type="scientific">Warrego virus</name>
    <dbReference type="NCBI Taxonomy" id="40062"/>
    <lineage>
        <taxon>Viruses</taxon>
        <taxon>Riboviria</taxon>
        <taxon>Orthornavirae</taxon>
        <taxon>Duplornaviricota</taxon>
        <taxon>Resentoviricetes</taxon>
        <taxon>Reovirales</taxon>
        <taxon>Sedoreoviridae</taxon>
        <taxon>Orbivirus</taxon>
        <taxon>Orbivirus gammamitchellense</taxon>
    </lineage>
</organism>
<keyword evidence="5" id="KW-1152">Outer capsid protein</keyword>
<evidence type="ECO:0000256" key="4">
    <source>
        <dbReference type="ARBA" id="ARBA00022561"/>
    </source>
</evidence>
<dbReference type="Gene3D" id="1.10.170.10">
    <property type="entry name" value="Bluetongue Virus 10, subunit 1, domain 3"/>
    <property type="match status" value="1"/>
</dbReference>
<dbReference type="GO" id="GO:0046789">
    <property type="term" value="F:host cell surface receptor binding"/>
    <property type="evidence" value="ECO:0007669"/>
    <property type="project" value="InterPro"/>
</dbReference>
<evidence type="ECO:0000256" key="5">
    <source>
        <dbReference type="ARBA" id="ARBA00022770"/>
    </source>
</evidence>
<dbReference type="InterPro" id="IPR008935">
    <property type="entry name" value="Virus_capsid_a-hlx_vir"/>
</dbReference>
<comment type="subcellular location">
    <subcellularLocation>
        <location evidence="1">Virion</location>
    </subcellularLocation>
</comment>
<dbReference type="EMBL" id="KF310907">
    <property type="protein sequence ID" value="AGX86087.1"/>
    <property type="molecule type" value="Genomic_RNA"/>
</dbReference>
<dbReference type="Gene3D" id="2.60.120.170">
    <property type="match status" value="1"/>
</dbReference>
<dbReference type="InterPro" id="IPR001803">
    <property type="entry name" value="Orbi_VP7_capsid"/>
</dbReference>
<evidence type="ECO:0000256" key="1">
    <source>
        <dbReference type="ARBA" id="ARBA00004328"/>
    </source>
</evidence>
<accession>U5N7B2</accession>
<evidence type="ECO:0000256" key="7">
    <source>
        <dbReference type="ARBA" id="ARBA00023180"/>
    </source>
</evidence>
<keyword evidence="6" id="KW-0946">Virion</keyword>